<reference evidence="1" key="1">
    <citation type="journal article" date="2012" name="Science">
        <title>Fermentation, hydrogen, and sulfur metabolism in multiple uncultivated bacterial phyla.</title>
        <authorList>
            <person name="Wrighton K.C."/>
            <person name="Thomas B.C."/>
            <person name="Sharon I."/>
            <person name="Miller C.S."/>
            <person name="Castelle C.J."/>
            <person name="VerBerkmoes N.C."/>
            <person name="Wilkins M.J."/>
            <person name="Hettich R.L."/>
            <person name="Lipton M.S."/>
            <person name="Williams K.H."/>
            <person name="Long P.E."/>
            <person name="Banfield J.F."/>
        </authorList>
    </citation>
    <scope>NUCLEOTIDE SEQUENCE [LARGE SCALE GENOMIC DNA]</scope>
</reference>
<name>K1XZ75_9BACT</name>
<accession>K1XZ75</accession>
<organism evidence="1">
    <name type="scientific">uncultured bacterium</name>
    <name type="common">gcode 4</name>
    <dbReference type="NCBI Taxonomy" id="1234023"/>
    <lineage>
        <taxon>Bacteria</taxon>
        <taxon>environmental samples</taxon>
    </lineage>
</organism>
<gene>
    <name evidence="1" type="ORF">ACD_80C00012G0029</name>
</gene>
<dbReference type="EMBL" id="AMFJ01036019">
    <property type="protein sequence ID" value="EKD25613.1"/>
    <property type="molecule type" value="Genomic_DNA"/>
</dbReference>
<evidence type="ECO:0000313" key="1">
    <source>
        <dbReference type="EMBL" id="EKD25613.1"/>
    </source>
</evidence>
<sequence>MFQMEVGQEGYLSAGAVTLIDNNLFIDSNGSISATKNTEKSHIIPIKRIGAGKDDFEIDFNIAFYFYHEKIDQKKEKAIKENEDIIGPYPVKIEVYKQSDYRKQLYPRMDLNELFESLVRINQSLGTSPEEKDCLEDRKALRKYIKAKLEEMSFEVLKTYEQDFSELNEEESEGGTIVNFLADENILKFILDKLKNRKLEDMSVEELQKELEISNEAEDWDRSTEIRDMMVKKNQVV</sequence>
<proteinExistence type="predicted"/>
<dbReference type="AlphaFoldDB" id="K1XZ75"/>
<comment type="caution">
    <text evidence="1">The sequence shown here is derived from an EMBL/GenBank/DDBJ whole genome shotgun (WGS) entry which is preliminary data.</text>
</comment>
<protein>
    <submittedName>
        <fullName evidence="1">Uncharacterized protein</fullName>
    </submittedName>
</protein>